<dbReference type="GeneID" id="89335439"/>
<evidence type="ECO:0000256" key="4">
    <source>
        <dbReference type="ARBA" id="ARBA00023295"/>
    </source>
</evidence>
<keyword evidence="2" id="KW-0378">Hydrolase</keyword>
<dbReference type="SUPFAM" id="SSF51011">
    <property type="entry name" value="Glycosyl hydrolase domain"/>
    <property type="match status" value="1"/>
</dbReference>
<name>A0AAX4L0V0_9CREN</name>
<dbReference type="CDD" id="cd02856">
    <property type="entry name" value="E_set_GDE_Isoamylase_N"/>
    <property type="match status" value="1"/>
</dbReference>
<dbReference type="SUPFAM" id="SSF51445">
    <property type="entry name" value="(Trans)glycosidases"/>
    <property type="match status" value="1"/>
</dbReference>
<protein>
    <submittedName>
        <fullName evidence="6">Glycogen debranching protein GlgX</fullName>
    </submittedName>
</protein>
<dbReference type="NCBIfam" id="TIGR02100">
    <property type="entry name" value="glgX_debranch"/>
    <property type="match status" value="1"/>
</dbReference>
<feature type="domain" description="Glycosyl hydrolase family 13 catalytic" evidence="5">
    <location>
        <begin position="179"/>
        <end position="589"/>
    </location>
</feature>
<proteinExistence type="inferred from homology"/>
<keyword evidence="4" id="KW-0326">Glycosidase</keyword>
<dbReference type="EMBL" id="CP146016">
    <property type="protein sequence ID" value="WWQ60815.1"/>
    <property type="molecule type" value="Genomic_DNA"/>
</dbReference>
<dbReference type="GO" id="GO:0005980">
    <property type="term" value="P:glycogen catabolic process"/>
    <property type="evidence" value="ECO:0007669"/>
    <property type="project" value="InterPro"/>
</dbReference>
<evidence type="ECO:0000256" key="2">
    <source>
        <dbReference type="ARBA" id="ARBA00022801"/>
    </source>
</evidence>
<dbReference type="Gene3D" id="3.20.20.80">
    <property type="entry name" value="Glycosidases"/>
    <property type="match status" value="1"/>
</dbReference>
<keyword evidence="7" id="KW-1185">Reference proteome</keyword>
<comment type="similarity">
    <text evidence="1">Belongs to the glycosyl hydrolase 13 family.</text>
</comment>
<dbReference type="Proteomes" id="UP001432202">
    <property type="component" value="Chromosome"/>
</dbReference>
<evidence type="ECO:0000259" key="5">
    <source>
        <dbReference type="SMART" id="SM00642"/>
    </source>
</evidence>
<evidence type="ECO:0000256" key="1">
    <source>
        <dbReference type="ARBA" id="ARBA00008061"/>
    </source>
</evidence>
<evidence type="ECO:0000313" key="6">
    <source>
        <dbReference type="EMBL" id="WWQ60815.1"/>
    </source>
</evidence>
<organism evidence="6 7">
    <name type="scientific">Sulfolobus tengchongensis</name>
    <dbReference type="NCBI Taxonomy" id="207809"/>
    <lineage>
        <taxon>Archaea</taxon>
        <taxon>Thermoproteota</taxon>
        <taxon>Thermoprotei</taxon>
        <taxon>Sulfolobales</taxon>
        <taxon>Sulfolobaceae</taxon>
        <taxon>Sulfolobus</taxon>
    </lineage>
</organism>
<gene>
    <name evidence="6" type="primary">glgX</name>
    <name evidence="6" type="ORF">V6M85_01680</name>
</gene>
<dbReference type="AlphaFoldDB" id="A0AAX4L0V0"/>
<dbReference type="InterPro" id="IPR014756">
    <property type="entry name" value="Ig_E-set"/>
</dbReference>
<dbReference type="CDD" id="cd11326">
    <property type="entry name" value="AmyAc_Glg_debranch"/>
    <property type="match status" value="1"/>
</dbReference>
<dbReference type="PANTHER" id="PTHR43002">
    <property type="entry name" value="GLYCOGEN DEBRANCHING ENZYME"/>
    <property type="match status" value="1"/>
</dbReference>
<evidence type="ECO:0000256" key="3">
    <source>
        <dbReference type="ARBA" id="ARBA00022946"/>
    </source>
</evidence>
<dbReference type="Gene3D" id="2.60.40.1180">
    <property type="entry name" value="Golgi alpha-mannosidase II"/>
    <property type="match status" value="1"/>
</dbReference>
<dbReference type="InterPro" id="IPR013783">
    <property type="entry name" value="Ig-like_fold"/>
</dbReference>
<dbReference type="InterPro" id="IPR013780">
    <property type="entry name" value="Glyco_hydro_b"/>
</dbReference>
<dbReference type="GO" id="GO:0004135">
    <property type="term" value="F:amylo-alpha-1,6-glucosidase activity"/>
    <property type="evidence" value="ECO:0007669"/>
    <property type="project" value="InterPro"/>
</dbReference>
<dbReference type="InterPro" id="IPR011837">
    <property type="entry name" value="Glycogen_debranch_GlgX"/>
</dbReference>
<dbReference type="InterPro" id="IPR017853">
    <property type="entry name" value="GH"/>
</dbReference>
<evidence type="ECO:0000313" key="7">
    <source>
        <dbReference type="Proteomes" id="UP001432202"/>
    </source>
</evidence>
<dbReference type="InterPro" id="IPR006047">
    <property type="entry name" value="GH13_cat_dom"/>
</dbReference>
<dbReference type="InterPro" id="IPR004193">
    <property type="entry name" value="Glyco_hydro_13_N"/>
</dbReference>
<accession>A0AAX4L0V0</accession>
<sequence>MSVFFRSRDRPLSPGEPYPLGSTWIESEDGVNFSLFSENAEKVELLLYSPSNQKYPKEVIELKEKTGDIFHTFVPGLRPGSLYAYRVYGPYKPELGLRFNPNKALIDPYAKAINGNVVWNDAVFGYKIGDQNQDLSFDERDSSEFVPKSVVINPHFEWDDKSFYKTRKRIPLKDMIVYEVHVKGFTKLRMDLPEKIRGTYEGLSSPQMIDYLKDLGITTVELMPVFHFIDQRFLIEKGLVNYWGYDPINFFSPECRYSSSGCLGEQVVEFKRMVNELHNAGIEVIIDVVFNHTAEGNHLGPTLSFRGIDNLAYYMLQPDNKRYYLDFTGTGNTLNLSHPRVIQMVLDSLRYWVTEMHVDGFRFDLAAALARELYNVNMLNTFFISIQQDPIISQVKLIAEPWDVGPGGYQVGNFPYLWAEWNGKYRDTVRRFWRGEPILFSEIVNRIMGSPDIYLGNNKTPFASINYITSHDGFTLEDLVSYNQKHNEANGFNNQDGMNENYSWNCGAEGLTNDQNVILCREKQKRNFIITLFISQGVPMILGGDEISRTQRGNNNAFCQDNEISWFDWNLDERKLNFLEFTRKMIQFYRAHPIFRRGRYFQGKKLFGMPLKDVTFLNLDGKEVDEKVWNSPTQSVIFVLEGSVIDEINSYGERIADDTFLIILNANPNNIKFRFPEGKWELVISSYLREIRPDEKIVDAGKELEIEGRSALVYRRIQA</sequence>
<dbReference type="InterPro" id="IPR044505">
    <property type="entry name" value="GlgX_Isoamylase_N_E_set"/>
</dbReference>
<dbReference type="SMART" id="SM00642">
    <property type="entry name" value="Aamy"/>
    <property type="match status" value="1"/>
</dbReference>
<dbReference type="Pfam" id="PF02922">
    <property type="entry name" value="CBM_48"/>
    <property type="match status" value="1"/>
</dbReference>
<dbReference type="Pfam" id="PF00128">
    <property type="entry name" value="Alpha-amylase"/>
    <property type="match status" value="2"/>
</dbReference>
<dbReference type="SUPFAM" id="SSF81296">
    <property type="entry name" value="E set domains"/>
    <property type="match status" value="1"/>
</dbReference>
<reference evidence="6 7" key="1">
    <citation type="submission" date="2024-02" db="EMBL/GenBank/DDBJ databases">
        <title>STSV induces naive adaptation in Sulfolobus.</title>
        <authorList>
            <person name="Xiang X."/>
            <person name="Song M."/>
        </authorList>
    </citation>
    <scope>NUCLEOTIDE SEQUENCE [LARGE SCALE GENOMIC DNA]</scope>
    <source>
        <strain evidence="6 7">RT2</strain>
    </source>
</reference>
<dbReference type="RefSeq" id="WP_338602180.1">
    <property type="nucleotide sequence ID" value="NZ_CP146016.1"/>
</dbReference>
<keyword evidence="3" id="KW-0809">Transit peptide</keyword>
<dbReference type="Gene3D" id="2.60.40.10">
    <property type="entry name" value="Immunoglobulins"/>
    <property type="match status" value="1"/>
</dbReference>
<dbReference type="FunFam" id="3.20.20.80:FF:000054">
    <property type="entry name" value="Glycogen debranching enzyme"/>
    <property type="match status" value="1"/>
</dbReference>